<feature type="region of interest" description="Disordered" evidence="2">
    <location>
        <begin position="425"/>
        <end position="448"/>
    </location>
</feature>
<feature type="compositionally biased region" description="Basic and acidic residues" evidence="2">
    <location>
        <begin position="133"/>
        <end position="151"/>
    </location>
</feature>
<accession>A0ABQ8XFT4</accession>
<evidence type="ECO:0000313" key="3">
    <source>
        <dbReference type="EMBL" id="KAJ6231503.1"/>
    </source>
</evidence>
<protein>
    <submittedName>
        <fullName evidence="3">Uncharacterized protein</fullName>
    </submittedName>
</protein>
<feature type="compositionally biased region" description="Basic residues" evidence="2">
    <location>
        <begin position="223"/>
        <end position="273"/>
    </location>
</feature>
<feature type="region of interest" description="Disordered" evidence="2">
    <location>
        <begin position="83"/>
        <end position="108"/>
    </location>
</feature>
<gene>
    <name evidence="3" type="ORF">M0813_05931</name>
</gene>
<feature type="region of interest" description="Disordered" evidence="2">
    <location>
        <begin position="124"/>
        <end position="181"/>
    </location>
</feature>
<feature type="region of interest" description="Disordered" evidence="2">
    <location>
        <begin position="207"/>
        <end position="294"/>
    </location>
</feature>
<comment type="caution">
    <text evidence="3">The sequence shown here is derived from an EMBL/GenBank/DDBJ whole genome shotgun (WGS) entry which is preliminary data.</text>
</comment>
<keyword evidence="1" id="KW-0175">Coiled coil</keyword>
<organism evidence="3 4">
    <name type="scientific">Anaeramoeba flamelloides</name>
    <dbReference type="NCBI Taxonomy" id="1746091"/>
    <lineage>
        <taxon>Eukaryota</taxon>
        <taxon>Metamonada</taxon>
        <taxon>Anaeramoebidae</taxon>
        <taxon>Anaeramoeba</taxon>
    </lineage>
</organism>
<proteinExistence type="predicted"/>
<feature type="region of interest" description="Disordered" evidence="2">
    <location>
        <begin position="666"/>
        <end position="688"/>
    </location>
</feature>
<dbReference type="EMBL" id="JAOAOG010000300">
    <property type="protein sequence ID" value="KAJ6231503.1"/>
    <property type="molecule type" value="Genomic_DNA"/>
</dbReference>
<evidence type="ECO:0000256" key="2">
    <source>
        <dbReference type="SAM" id="MobiDB-lite"/>
    </source>
</evidence>
<feature type="coiled-coil region" evidence="1">
    <location>
        <begin position="311"/>
        <end position="338"/>
    </location>
</feature>
<feature type="compositionally biased region" description="Acidic residues" evidence="2">
    <location>
        <begin position="670"/>
        <end position="688"/>
    </location>
</feature>
<evidence type="ECO:0000256" key="1">
    <source>
        <dbReference type="SAM" id="Coils"/>
    </source>
</evidence>
<sequence length="817" mass="94283">MHKRPHTFMQKGSIQDAKFVTSSSTTPTAQTPFPNKRQNNCAVTKYMRLIDNQTDPELLHRNYQNQSNQICNIHIPKIDYSGLQSQNHKQEKEHEETEESSSDGNGATEKNEFVSFLFNIQSKKDKKKKKKKKEIENYKNKKINKVQDFKQKWNQKKTKPNQKNSFELTSRKRDLPTNKWESSLNDEQKTFSGVNLLCCGNKITSTVKRRRKNLKTTKPLSQNKKRNGHQKRNKKKKKQRKKKLRKKKKRRKKKKNPKNLKKKKTPQSKRIHVISRIDSTDQENVSSVHRNKPDQKTVRLEKKLGTLACEHNDLQSKVQGLKMEKLQLKNELVQLQLLLKQKQFLDSLSQIKNVNSITHTKPTITKTATAFRSLEREKITTKNNINTKTALPTSNTSSLSTSISMSLSSLSSSLSSSSLSYSCSGSMSGSGSGSGSGSSSQIETPTSEPLINYEIDRTKFIIDNSEEEEEEDLRLSKLQNQNTIEKENATAESEEETCFYWQSLQRKNSKLKRSVDEECPVLIEQILHNKVQISRRSDRLKAKLAILRWLCHLDLYLRMMGEEGLDWNEILYGSSHKREFLRFVHRIQEKVKLNESLALQIYEHDIAISKNLLSNDMIMDNVKTQIQQLNLNGNLYSYLNSGLLQSQNHYNQLSKSENNSFQIIRRSDSESEQTEDNQDNEDLEEDEDLEIFESNVDEEDVDEAEESDNIEEDIDQNIDASLSVGVDVDVDVDVDVNEENEKKDIVNKKNINLEPENSICDPQIESTKIQDFGILINDQDNLSTKDLNSDLIENNNQNQNLKNNDEISSLTFLEKMN</sequence>
<evidence type="ECO:0000313" key="4">
    <source>
        <dbReference type="Proteomes" id="UP001150062"/>
    </source>
</evidence>
<reference evidence="3" key="1">
    <citation type="submission" date="2022-08" db="EMBL/GenBank/DDBJ databases">
        <title>Novel sulfate-reducing endosymbionts in the free-living metamonad Anaeramoeba.</title>
        <authorList>
            <person name="Jerlstrom-Hultqvist J."/>
            <person name="Cepicka I."/>
            <person name="Gallot-Lavallee L."/>
            <person name="Salas-Leiva D."/>
            <person name="Curtis B.A."/>
            <person name="Zahonova K."/>
            <person name="Pipaliya S."/>
            <person name="Dacks J."/>
            <person name="Roger A.J."/>
        </authorList>
    </citation>
    <scope>NUCLEOTIDE SEQUENCE</scope>
    <source>
        <strain evidence="3">Schooner1</strain>
    </source>
</reference>
<keyword evidence="4" id="KW-1185">Reference proteome</keyword>
<dbReference type="Proteomes" id="UP001150062">
    <property type="component" value="Unassembled WGS sequence"/>
</dbReference>
<name>A0ABQ8XFT4_9EUKA</name>